<accession>A0AAE6Y969</accession>
<organism evidence="2 4">
    <name type="scientific">Streptomyces antibioticus</name>
    <dbReference type="NCBI Taxonomy" id="1890"/>
    <lineage>
        <taxon>Bacteria</taxon>
        <taxon>Bacillati</taxon>
        <taxon>Actinomycetota</taxon>
        <taxon>Actinomycetes</taxon>
        <taxon>Kitasatosporales</taxon>
        <taxon>Streptomycetaceae</taxon>
        <taxon>Streptomyces</taxon>
    </lineage>
</organism>
<dbReference type="EMBL" id="LHQL01000008">
    <property type="protein sequence ID" value="OOQ52184.1"/>
    <property type="molecule type" value="Genomic_DNA"/>
</dbReference>
<protein>
    <submittedName>
        <fullName evidence="2">Uncharacterized protein</fullName>
    </submittedName>
</protein>
<evidence type="ECO:0000313" key="4">
    <source>
        <dbReference type="Proteomes" id="UP000502504"/>
    </source>
</evidence>
<gene>
    <name evidence="1" type="ORF">AFM16_14760</name>
    <name evidence="2" type="ORF">HCX60_14965</name>
</gene>
<evidence type="ECO:0000313" key="2">
    <source>
        <dbReference type="EMBL" id="QIT44702.1"/>
    </source>
</evidence>
<dbReference type="RefSeq" id="WP_078633599.1">
    <property type="nucleotide sequence ID" value="NZ_CM007717.1"/>
</dbReference>
<dbReference type="AlphaFoldDB" id="A0AAE6Y969"/>
<reference evidence="1 3" key="1">
    <citation type="submission" date="2015-07" db="EMBL/GenBank/DDBJ databases">
        <title>Draft Genome Sequence of Streptomyces antibioticus, IMRU 3720 reveals insights in the evolution of actinomycin biosynthetic gene clusters in Streptomyces.</title>
        <authorList>
            <person name="Crnovcic I."/>
            <person name="Ruckert C."/>
            <person name="Kalinowksi J."/>
            <person name="Keller U."/>
        </authorList>
    </citation>
    <scope>NUCLEOTIDE SEQUENCE [LARGE SCALE GENOMIC DNA]</scope>
    <source>
        <strain evidence="1 3">DSM 41481</strain>
    </source>
</reference>
<keyword evidence="3" id="KW-1185">Reference proteome</keyword>
<evidence type="ECO:0000313" key="1">
    <source>
        <dbReference type="EMBL" id="OOQ52184.1"/>
    </source>
</evidence>
<evidence type="ECO:0000313" key="3">
    <source>
        <dbReference type="Proteomes" id="UP000190306"/>
    </source>
</evidence>
<proteinExistence type="predicted"/>
<dbReference type="EMBL" id="CP050692">
    <property type="protein sequence ID" value="QIT44702.1"/>
    <property type="molecule type" value="Genomic_DNA"/>
</dbReference>
<sequence>MTDHLNLVTDEPAPTTGWRFSVVPPKDVWTTWYRTAKTVRRPAGSLALPAIATTATLHFTHTLHRGDSLMALGLTALTVGYDAVIAVCRTRQKTADQQHPAVPDGTRQAA</sequence>
<reference evidence="2 4" key="2">
    <citation type="submission" date="2020-03" db="EMBL/GenBank/DDBJ databases">
        <title>Is there a link between lipid content and antibiotic production in Streptomyces?</title>
        <authorList>
            <person name="David M."/>
            <person name="Lejeune C."/>
            <person name="Abreu S."/>
            <person name="Thibessard A."/>
            <person name="Leblond P."/>
            <person name="Chaminade P."/>
            <person name="Virolle M.-J."/>
        </authorList>
    </citation>
    <scope>NUCLEOTIDE SEQUENCE [LARGE SCALE GENOMIC DNA]</scope>
    <source>
        <strain evidence="2 4">DSM 41481</strain>
    </source>
</reference>
<dbReference type="GeneID" id="93957515"/>
<dbReference type="Proteomes" id="UP000190306">
    <property type="component" value="Chromosome"/>
</dbReference>
<name>A0AAE6Y969_STRAT</name>
<dbReference type="Proteomes" id="UP000502504">
    <property type="component" value="Chromosome"/>
</dbReference>